<dbReference type="GO" id="GO:0046654">
    <property type="term" value="P:tetrahydrofolate biosynthetic process"/>
    <property type="evidence" value="ECO:0007669"/>
    <property type="project" value="UniProtKB-UniRule"/>
</dbReference>
<accession>A0A969W9E7</accession>
<evidence type="ECO:0000256" key="7">
    <source>
        <dbReference type="ARBA" id="ARBA00023239"/>
    </source>
</evidence>
<dbReference type="GO" id="GO:0016853">
    <property type="term" value="F:isomerase activity"/>
    <property type="evidence" value="ECO:0007669"/>
    <property type="project" value="UniProtKB-KW"/>
</dbReference>
<name>A0A969W9E7_9GAMM</name>
<dbReference type="FunFam" id="3.30.1130.10:FF:000002">
    <property type="entry name" value="7,8-dihydroneopterin aldolase"/>
    <property type="match status" value="1"/>
</dbReference>
<evidence type="ECO:0000313" key="10">
    <source>
        <dbReference type="EMBL" id="NKF21979.1"/>
    </source>
</evidence>
<evidence type="ECO:0000256" key="4">
    <source>
        <dbReference type="ARBA" id="ARBA00005708"/>
    </source>
</evidence>
<dbReference type="EC" id="4.1.2.25" evidence="8"/>
<dbReference type="SMART" id="SM00905">
    <property type="entry name" value="FolB"/>
    <property type="match status" value="1"/>
</dbReference>
<gene>
    <name evidence="10" type="primary">folB</name>
    <name evidence="10" type="ORF">G7Y82_06585</name>
</gene>
<dbReference type="InterPro" id="IPR006156">
    <property type="entry name" value="Dihydroneopterin_aldolase"/>
</dbReference>
<dbReference type="GO" id="GO:0005737">
    <property type="term" value="C:cytoplasm"/>
    <property type="evidence" value="ECO:0007669"/>
    <property type="project" value="TreeGrafter"/>
</dbReference>
<keyword evidence="7 8" id="KW-0456">Lyase</keyword>
<keyword evidence="6" id="KW-0413">Isomerase</keyword>
<dbReference type="SUPFAM" id="SSF55620">
    <property type="entry name" value="Tetrahydrobiopterin biosynthesis enzymes-like"/>
    <property type="match status" value="1"/>
</dbReference>
<evidence type="ECO:0000256" key="3">
    <source>
        <dbReference type="ARBA" id="ARBA00005013"/>
    </source>
</evidence>
<comment type="similarity">
    <text evidence="4 8">Belongs to the DHNA family.</text>
</comment>
<dbReference type="Gene3D" id="3.30.1130.10">
    <property type="match status" value="1"/>
</dbReference>
<dbReference type="GO" id="GO:0004150">
    <property type="term" value="F:dihydroneopterin aldolase activity"/>
    <property type="evidence" value="ECO:0007669"/>
    <property type="project" value="UniProtKB-UniRule"/>
</dbReference>
<comment type="function">
    <text evidence="8">Catalyzes the conversion of 7,8-dihydroneopterin to 6-hydroxymethyl-7,8-dihydropterin.</text>
</comment>
<comment type="catalytic activity">
    <reaction evidence="1">
        <text>7,8-dihydroneopterin = 7,8-dihydromonapterin</text>
        <dbReference type="Rhea" id="RHEA:45328"/>
        <dbReference type="ChEBI" id="CHEBI:17001"/>
        <dbReference type="ChEBI" id="CHEBI:71175"/>
        <dbReference type="EC" id="5.1.99.8"/>
    </reaction>
</comment>
<evidence type="ECO:0000313" key="11">
    <source>
        <dbReference type="Proteomes" id="UP000653472"/>
    </source>
</evidence>
<comment type="caution">
    <text evidence="10">The sequence shown here is derived from an EMBL/GenBank/DDBJ whole genome shotgun (WGS) entry which is preliminary data.</text>
</comment>
<comment type="catalytic activity">
    <reaction evidence="2 8">
        <text>7,8-dihydroneopterin = 6-hydroxymethyl-7,8-dihydropterin + glycolaldehyde</text>
        <dbReference type="Rhea" id="RHEA:10540"/>
        <dbReference type="ChEBI" id="CHEBI:17001"/>
        <dbReference type="ChEBI" id="CHEBI:17071"/>
        <dbReference type="ChEBI" id="CHEBI:44841"/>
        <dbReference type="EC" id="4.1.2.25"/>
    </reaction>
</comment>
<dbReference type="Pfam" id="PF02152">
    <property type="entry name" value="FolB"/>
    <property type="match status" value="1"/>
</dbReference>
<dbReference type="InterPro" id="IPR043133">
    <property type="entry name" value="GTP-CH-I_C/QueF"/>
</dbReference>
<reference evidence="10" key="1">
    <citation type="submission" date="2020-03" db="EMBL/GenBank/DDBJ databases">
        <title>Solimonas marina sp. nov., isolated from deep seawater of the Pacific Ocean.</title>
        <authorList>
            <person name="Liu X."/>
            <person name="Lai Q."/>
            <person name="Sun F."/>
            <person name="Gai Y."/>
            <person name="Li G."/>
            <person name="Shao Z."/>
        </authorList>
    </citation>
    <scope>NUCLEOTIDE SEQUENCE</scope>
    <source>
        <strain evidence="10">C16B3</strain>
    </source>
</reference>
<sequence>MDKVFIRGLEIETIVGVHAWERQLPRPLIMTLELGTDTRDAAASDQVRDAIDYDAVSRSVREVAEREQPQLLETLAEKIARALFERWPIVSLKLAIDKPGAVVGVKSIGVEIDRRREDYAVCGR</sequence>
<dbReference type="RefSeq" id="WP_168147242.1">
    <property type="nucleotide sequence ID" value="NZ_JAAVXB010000003.1"/>
</dbReference>
<feature type="domain" description="Dihydroneopterin aldolase/epimerase" evidence="9">
    <location>
        <begin position="4"/>
        <end position="114"/>
    </location>
</feature>
<dbReference type="CDD" id="cd00534">
    <property type="entry name" value="DHNA_DHNTPE"/>
    <property type="match status" value="1"/>
</dbReference>
<keyword evidence="11" id="KW-1185">Reference proteome</keyword>
<dbReference type="InterPro" id="IPR006157">
    <property type="entry name" value="FolB_dom"/>
</dbReference>
<dbReference type="PANTHER" id="PTHR42844:SF1">
    <property type="entry name" value="DIHYDRONEOPTERIN ALDOLASE 1-RELATED"/>
    <property type="match status" value="1"/>
</dbReference>
<keyword evidence="5 8" id="KW-0289">Folate biosynthesis</keyword>
<comment type="pathway">
    <text evidence="3 8">Cofactor biosynthesis; tetrahydrofolate biosynthesis; 2-amino-4-hydroxy-6-hydroxymethyl-7,8-dihydropteridine diphosphate from 7,8-dihydroneopterin triphosphate: step 3/4.</text>
</comment>
<evidence type="ECO:0000256" key="5">
    <source>
        <dbReference type="ARBA" id="ARBA00022909"/>
    </source>
</evidence>
<dbReference type="GO" id="GO:0046656">
    <property type="term" value="P:folic acid biosynthetic process"/>
    <property type="evidence" value="ECO:0007669"/>
    <property type="project" value="UniProtKB-UniRule"/>
</dbReference>
<evidence type="ECO:0000256" key="8">
    <source>
        <dbReference type="RuleBase" id="RU362079"/>
    </source>
</evidence>
<dbReference type="NCBIfam" id="TIGR00526">
    <property type="entry name" value="folB_dom"/>
    <property type="match status" value="1"/>
</dbReference>
<evidence type="ECO:0000256" key="6">
    <source>
        <dbReference type="ARBA" id="ARBA00023235"/>
    </source>
</evidence>
<evidence type="ECO:0000256" key="2">
    <source>
        <dbReference type="ARBA" id="ARBA00001353"/>
    </source>
</evidence>
<proteinExistence type="inferred from homology"/>
<dbReference type="PANTHER" id="PTHR42844">
    <property type="entry name" value="DIHYDRONEOPTERIN ALDOLASE 1-RELATED"/>
    <property type="match status" value="1"/>
</dbReference>
<dbReference type="NCBIfam" id="TIGR00525">
    <property type="entry name" value="folB"/>
    <property type="match status" value="1"/>
</dbReference>
<protein>
    <recommendedName>
        <fullName evidence="8">7,8-dihydroneopterin aldolase</fullName>
        <ecNumber evidence="8">4.1.2.25</ecNumber>
    </recommendedName>
</protein>
<dbReference type="AlphaFoldDB" id="A0A969W9E7"/>
<dbReference type="EMBL" id="JAAVXB010000003">
    <property type="protein sequence ID" value="NKF21979.1"/>
    <property type="molecule type" value="Genomic_DNA"/>
</dbReference>
<evidence type="ECO:0000259" key="9">
    <source>
        <dbReference type="SMART" id="SM00905"/>
    </source>
</evidence>
<dbReference type="Proteomes" id="UP000653472">
    <property type="component" value="Unassembled WGS sequence"/>
</dbReference>
<evidence type="ECO:0000256" key="1">
    <source>
        <dbReference type="ARBA" id="ARBA00000693"/>
    </source>
</evidence>
<organism evidence="10 11">
    <name type="scientific">Solimonas marina</name>
    <dbReference type="NCBI Taxonomy" id="2714601"/>
    <lineage>
        <taxon>Bacteria</taxon>
        <taxon>Pseudomonadati</taxon>
        <taxon>Pseudomonadota</taxon>
        <taxon>Gammaproteobacteria</taxon>
        <taxon>Nevskiales</taxon>
        <taxon>Nevskiaceae</taxon>
        <taxon>Solimonas</taxon>
    </lineage>
</organism>